<feature type="domain" description="Aspartate/glutamate/uridylate kinase" evidence="8">
    <location>
        <begin position="13"/>
        <end position="237"/>
    </location>
</feature>
<evidence type="ECO:0000256" key="3">
    <source>
        <dbReference type="ARBA" id="ARBA00022650"/>
    </source>
</evidence>
<dbReference type="Gene3D" id="3.40.1160.10">
    <property type="entry name" value="Acetylglutamate kinase-like"/>
    <property type="match status" value="1"/>
</dbReference>
<dbReference type="EMBL" id="CAEZSH010000016">
    <property type="protein sequence ID" value="CAB4533068.1"/>
    <property type="molecule type" value="Genomic_DNA"/>
</dbReference>
<dbReference type="PRINTS" id="PR00474">
    <property type="entry name" value="GLU5KINASE"/>
</dbReference>
<dbReference type="InterPro" id="IPR011529">
    <property type="entry name" value="Glu_5kinase"/>
</dbReference>
<dbReference type="PIRSF" id="PIRSF000729">
    <property type="entry name" value="GK"/>
    <property type="match status" value="1"/>
</dbReference>
<evidence type="ECO:0000256" key="5">
    <source>
        <dbReference type="ARBA" id="ARBA00022741"/>
    </source>
</evidence>
<keyword evidence="1" id="KW-0963">Cytoplasm</keyword>
<dbReference type="Pfam" id="PF00696">
    <property type="entry name" value="AA_kinase"/>
    <property type="match status" value="1"/>
</dbReference>
<reference evidence="9" key="1">
    <citation type="submission" date="2020-05" db="EMBL/GenBank/DDBJ databases">
        <authorList>
            <person name="Chiriac C."/>
            <person name="Salcher M."/>
            <person name="Ghai R."/>
            <person name="Kavagutti S V."/>
        </authorList>
    </citation>
    <scope>NUCLEOTIDE SEQUENCE</scope>
</reference>
<keyword evidence="2" id="KW-0028">Amino-acid biosynthesis</keyword>
<dbReference type="HAMAP" id="MF_00456">
    <property type="entry name" value="ProB"/>
    <property type="match status" value="1"/>
</dbReference>
<evidence type="ECO:0000259" key="8">
    <source>
        <dbReference type="Pfam" id="PF00696"/>
    </source>
</evidence>
<dbReference type="AlphaFoldDB" id="A0A6J6B3E1"/>
<organism evidence="9">
    <name type="scientific">freshwater metagenome</name>
    <dbReference type="NCBI Taxonomy" id="449393"/>
    <lineage>
        <taxon>unclassified sequences</taxon>
        <taxon>metagenomes</taxon>
        <taxon>ecological metagenomes</taxon>
    </lineage>
</organism>
<dbReference type="InterPro" id="IPR041739">
    <property type="entry name" value="G5K_ProB"/>
</dbReference>
<evidence type="ECO:0000256" key="7">
    <source>
        <dbReference type="ARBA" id="ARBA00022840"/>
    </source>
</evidence>
<dbReference type="GO" id="GO:0008652">
    <property type="term" value="P:amino acid biosynthetic process"/>
    <property type="evidence" value="ECO:0007669"/>
    <property type="project" value="UniProtKB-KW"/>
</dbReference>
<dbReference type="InterPro" id="IPR001048">
    <property type="entry name" value="Asp/Glu/Uridylate_kinase"/>
</dbReference>
<accession>A0A6J6B3E1</accession>
<dbReference type="PANTHER" id="PTHR43654:SF1">
    <property type="entry name" value="ISOPENTENYL PHOSPHATE KINASE"/>
    <property type="match status" value="1"/>
</dbReference>
<sequence>MAVHDRSEILTAKRIVVKVGSSSISGENAGQLGALVATLAKVHGRGTQVVLVSSGAIATGMPLLHIDNKPADLPTSQALAAVGQSRLITRYQQVLEQFGIIAGQVLLTADDLEGNLTRTNAKNAMNRLLELGVLPIVNENDTVATAEIRFGDNDRLAALVAELLQADILVLLSDVDALYTAPPTEPGATRVVTVAADDQLENVKIGGSSSTVGTGGAETKVSAAKLANASGIPVLLTSTANVSVALEGLDVGTWFEPARAGE</sequence>
<evidence type="ECO:0000313" key="9">
    <source>
        <dbReference type="EMBL" id="CAB4533068.1"/>
    </source>
</evidence>
<evidence type="ECO:0000256" key="2">
    <source>
        <dbReference type="ARBA" id="ARBA00022605"/>
    </source>
</evidence>
<evidence type="ECO:0000256" key="6">
    <source>
        <dbReference type="ARBA" id="ARBA00022777"/>
    </source>
</evidence>
<dbReference type="GO" id="GO:0005524">
    <property type="term" value="F:ATP binding"/>
    <property type="evidence" value="ECO:0007669"/>
    <property type="project" value="UniProtKB-KW"/>
</dbReference>
<dbReference type="FunFam" id="3.40.1160.10:FF:000006">
    <property type="entry name" value="Glutamate 5-kinase"/>
    <property type="match status" value="1"/>
</dbReference>
<dbReference type="GO" id="GO:0005829">
    <property type="term" value="C:cytosol"/>
    <property type="evidence" value="ECO:0007669"/>
    <property type="project" value="TreeGrafter"/>
</dbReference>
<protein>
    <submittedName>
        <fullName evidence="9">Unannotated protein</fullName>
    </submittedName>
</protein>
<dbReference type="CDD" id="cd04242">
    <property type="entry name" value="AAK_G5K_ProB"/>
    <property type="match status" value="1"/>
</dbReference>
<keyword evidence="6" id="KW-0418">Kinase</keyword>
<gene>
    <name evidence="9" type="ORF">UFOPK1410_00248</name>
</gene>
<keyword evidence="3" id="KW-0641">Proline biosynthesis</keyword>
<proteinExistence type="inferred from homology"/>
<dbReference type="SUPFAM" id="SSF53633">
    <property type="entry name" value="Carbamate kinase-like"/>
    <property type="match status" value="1"/>
</dbReference>
<dbReference type="InterPro" id="IPR001057">
    <property type="entry name" value="Glu/AcGlu_kinase"/>
</dbReference>
<evidence type="ECO:0000256" key="1">
    <source>
        <dbReference type="ARBA" id="ARBA00022490"/>
    </source>
</evidence>
<keyword evidence="4" id="KW-0808">Transferase</keyword>
<dbReference type="NCBIfam" id="TIGR01027">
    <property type="entry name" value="proB"/>
    <property type="match status" value="1"/>
</dbReference>
<dbReference type="PANTHER" id="PTHR43654">
    <property type="entry name" value="GLUTAMATE 5-KINASE"/>
    <property type="match status" value="1"/>
</dbReference>
<dbReference type="InterPro" id="IPR036393">
    <property type="entry name" value="AceGlu_kinase-like_sf"/>
</dbReference>
<name>A0A6J6B3E1_9ZZZZ</name>
<keyword evidence="7" id="KW-0067">ATP-binding</keyword>
<dbReference type="GO" id="GO:0004349">
    <property type="term" value="F:glutamate 5-kinase activity"/>
    <property type="evidence" value="ECO:0007669"/>
    <property type="project" value="InterPro"/>
</dbReference>
<keyword evidence="5" id="KW-0547">Nucleotide-binding</keyword>
<dbReference type="InterPro" id="IPR005715">
    <property type="entry name" value="Glu_5kinase/COase_Synthase"/>
</dbReference>
<evidence type="ECO:0000256" key="4">
    <source>
        <dbReference type="ARBA" id="ARBA00022679"/>
    </source>
</evidence>